<accession>A0A1B2EB49</accession>
<sequence>MVTALHDKEIEAKARSMLRETIERSGWYPALHGPKRKQLIERDVEQHWHLMTTDARKCLEQCRKSP</sequence>
<protein>
    <submittedName>
        <fullName evidence="1">Uncharacterized protein</fullName>
    </submittedName>
</protein>
<organism evidence="1">
    <name type="scientific">Microvirga ossetica</name>
    <dbReference type="NCBI Taxonomy" id="1882682"/>
    <lineage>
        <taxon>Bacteria</taxon>
        <taxon>Pseudomonadati</taxon>
        <taxon>Pseudomonadota</taxon>
        <taxon>Alphaproteobacteria</taxon>
        <taxon>Hyphomicrobiales</taxon>
        <taxon>Methylobacteriaceae</taxon>
        <taxon>Microvirga</taxon>
    </lineage>
</organism>
<reference evidence="1" key="1">
    <citation type="submission" date="2016-07" db="EMBL/GenBank/DDBJ databases">
        <title>Microvirga ossetica sp. nov. a new species of rhizobia isolated from root nodules of the legume species Vicia alpestris Steven originated from North Ossetia region in the Caucasus.</title>
        <authorList>
            <person name="Safronova V.I."/>
            <person name="Kuznetsova I.G."/>
            <person name="Sazanova A.L."/>
            <person name="Belimov A."/>
            <person name="Andronov E."/>
            <person name="Osledkin Y.S."/>
            <person name="Onishchuk O.P."/>
            <person name="Kurchak O.N."/>
            <person name="Shaposhnikov A.I."/>
            <person name="Willems A."/>
            <person name="Tikhonovich I.A."/>
        </authorList>
    </citation>
    <scope>NUCLEOTIDE SEQUENCE [LARGE SCALE GENOMIC DNA]</scope>
    <source>
        <strain evidence="1">V5/3M</strain>
    </source>
</reference>
<dbReference type="OrthoDB" id="8022886at2"/>
<dbReference type="EMBL" id="CP016616">
    <property type="protein sequence ID" value="ANY77195.1"/>
    <property type="molecule type" value="Genomic_DNA"/>
</dbReference>
<proteinExistence type="predicted"/>
<dbReference type="RefSeq" id="WP_099508193.1">
    <property type="nucleotide sequence ID" value="NZ_CP016616.1"/>
</dbReference>
<name>A0A1B2EB49_9HYPH</name>
<gene>
    <name evidence="1" type="ORF">BB934_02340</name>
</gene>
<evidence type="ECO:0000313" key="1">
    <source>
        <dbReference type="EMBL" id="ANY77195.1"/>
    </source>
</evidence>
<dbReference type="KEGG" id="moc:BB934_02340"/>
<dbReference type="AlphaFoldDB" id="A0A1B2EB49"/>